<reference evidence="8" key="1">
    <citation type="submission" date="2015-01" db="EMBL/GenBank/DDBJ databases">
        <title>Transcriptome Assembly of Fopius arisanus.</title>
        <authorList>
            <person name="Geib S."/>
        </authorList>
    </citation>
    <scope>NUCLEOTIDE SEQUENCE</scope>
</reference>
<evidence type="ECO:0000313" key="9">
    <source>
        <dbReference type="Proteomes" id="UP000694866"/>
    </source>
</evidence>
<evidence type="ECO:0000256" key="3">
    <source>
        <dbReference type="ARBA" id="ARBA00022448"/>
    </source>
</evidence>
<dbReference type="Pfam" id="PF25758">
    <property type="entry name" value="TPR_IPO11"/>
    <property type="match status" value="1"/>
</dbReference>
<dbReference type="Pfam" id="PF25018">
    <property type="entry name" value="HEAT_IPO9_c"/>
    <property type="match status" value="1"/>
</dbReference>
<evidence type="ECO:0000259" key="6">
    <source>
        <dbReference type="PROSITE" id="PS50166"/>
    </source>
</evidence>
<dbReference type="RefSeq" id="XP_011308404.1">
    <property type="nucleotide sequence ID" value="XM_011310102.1"/>
</dbReference>
<dbReference type="KEGG" id="fas:105269671"/>
<dbReference type="PANTHER" id="PTHR10997:SF9">
    <property type="entry name" value="IMPORTIN-9"/>
    <property type="match status" value="1"/>
</dbReference>
<accession>A0A9R1TG21</accession>
<dbReference type="AlphaFoldDB" id="A0A0C9QHE7"/>
<dbReference type="SUPFAM" id="SSF48371">
    <property type="entry name" value="ARM repeat"/>
    <property type="match status" value="1"/>
</dbReference>
<dbReference type="GO" id="GO:0031267">
    <property type="term" value="F:small GTPase binding"/>
    <property type="evidence" value="ECO:0007669"/>
    <property type="project" value="InterPro"/>
</dbReference>
<dbReference type="OrthoDB" id="431626at2759"/>
<gene>
    <name evidence="8" type="primary">Ipo9_0</name>
    <name evidence="10 11" type="synonym">Ipo9</name>
    <name evidence="7" type="synonym">Ipo9_1</name>
    <name evidence="8" type="ORF">g.33628</name>
    <name evidence="7" type="ORF">g.33630</name>
</gene>
<dbReference type="GO" id="GO:0005635">
    <property type="term" value="C:nuclear envelope"/>
    <property type="evidence" value="ECO:0007669"/>
    <property type="project" value="TreeGrafter"/>
</dbReference>
<proteinExistence type="inferred from homology"/>
<dbReference type="InterPro" id="IPR058669">
    <property type="entry name" value="TPR_IPO7/11-like"/>
</dbReference>
<dbReference type="EMBL" id="GBYB01002942">
    <property type="protein sequence ID" value="JAG72709.1"/>
    <property type="molecule type" value="Transcribed_RNA"/>
</dbReference>
<comment type="subcellular location">
    <subcellularLocation>
        <location evidence="1">Nucleus</location>
    </subcellularLocation>
</comment>
<dbReference type="InterPro" id="IPR011989">
    <property type="entry name" value="ARM-like"/>
</dbReference>
<evidence type="ECO:0000313" key="8">
    <source>
        <dbReference type="EMBL" id="JAG72711.1"/>
    </source>
</evidence>
<organism evidence="8">
    <name type="scientific">Fopius arisanus</name>
    <dbReference type="NCBI Taxonomy" id="64838"/>
    <lineage>
        <taxon>Eukaryota</taxon>
        <taxon>Metazoa</taxon>
        <taxon>Ecdysozoa</taxon>
        <taxon>Arthropoda</taxon>
        <taxon>Hexapoda</taxon>
        <taxon>Insecta</taxon>
        <taxon>Pterygota</taxon>
        <taxon>Neoptera</taxon>
        <taxon>Endopterygota</taxon>
        <taxon>Hymenoptera</taxon>
        <taxon>Apocrita</taxon>
        <taxon>Ichneumonoidea</taxon>
        <taxon>Braconidae</taxon>
        <taxon>Opiinae</taxon>
        <taxon>Fopius</taxon>
    </lineage>
</organism>
<dbReference type="Pfam" id="PF03810">
    <property type="entry name" value="IBN_N"/>
    <property type="match status" value="1"/>
</dbReference>
<accession>A0A9R1TDS4</accession>
<dbReference type="EMBL" id="GBYB01002944">
    <property type="protein sequence ID" value="JAG72711.1"/>
    <property type="molecule type" value="Transcribed_RNA"/>
</dbReference>
<comment type="similarity">
    <text evidence="2">Belongs to the importin beta family.</text>
</comment>
<dbReference type="RefSeq" id="XP_011308403.1">
    <property type="nucleotide sequence ID" value="XM_011310101.1"/>
</dbReference>
<dbReference type="SMART" id="SM00913">
    <property type="entry name" value="IBN_N"/>
    <property type="match status" value="1"/>
</dbReference>
<reference evidence="10 11" key="2">
    <citation type="submission" date="2025-04" db="UniProtKB">
        <authorList>
            <consortium name="RefSeq"/>
        </authorList>
    </citation>
    <scope>IDENTIFICATION</scope>
    <source>
        <strain evidence="10 11">USDA-PBARC FA_bdor</strain>
        <tissue evidence="10 11">Whole organism</tissue>
    </source>
</reference>
<feature type="domain" description="Importin N-terminal" evidence="6">
    <location>
        <begin position="36"/>
        <end position="106"/>
    </location>
</feature>
<keyword evidence="5" id="KW-0539">Nucleus</keyword>
<evidence type="ECO:0000256" key="5">
    <source>
        <dbReference type="ARBA" id="ARBA00023242"/>
    </source>
</evidence>
<evidence type="ECO:0000256" key="1">
    <source>
        <dbReference type="ARBA" id="ARBA00004123"/>
    </source>
</evidence>
<name>A0A0C9QHE7_9HYME</name>
<dbReference type="InterPro" id="IPR001494">
    <property type="entry name" value="Importin-beta_N"/>
</dbReference>
<accession>A0A0C9QHE7</accession>
<dbReference type="Proteomes" id="UP000694866">
    <property type="component" value="Unplaced"/>
</dbReference>
<dbReference type="Gene3D" id="1.25.10.10">
    <property type="entry name" value="Leucine-rich Repeat Variant"/>
    <property type="match status" value="1"/>
</dbReference>
<dbReference type="InterPro" id="IPR016024">
    <property type="entry name" value="ARM-type_fold"/>
</dbReference>
<evidence type="ECO:0000313" key="7">
    <source>
        <dbReference type="EMBL" id="JAG72709.1"/>
    </source>
</evidence>
<protein>
    <submittedName>
        <fullName evidence="10 11">Importin-9</fullName>
    </submittedName>
    <submittedName>
        <fullName evidence="8">Ipo9_0 protein</fullName>
    </submittedName>
    <submittedName>
        <fullName evidence="7">Ipo9_1 protein</fullName>
    </submittedName>
</protein>
<keyword evidence="4" id="KW-0653">Protein transport</keyword>
<evidence type="ECO:0000313" key="10">
    <source>
        <dbReference type="RefSeq" id="XP_011308403.1"/>
    </source>
</evidence>
<dbReference type="GeneID" id="105269671"/>
<dbReference type="GO" id="GO:0005829">
    <property type="term" value="C:cytosol"/>
    <property type="evidence" value="ECO:0007669"/>
    <property type="project" value="TreeGrafter"/>
</dbReference>
<dbReference type="InterPro" id="IPR056840">
    <property type="entry name" value="HEAT_IPO9_central"/>
</dbReference>
<dbReference type="PANTHER" id="PTHR10997">
    <property type="entry name" value="IMPORTIN-7, 8, 11"/>
    <property type="match status" value="1"/>
</dbReference>
<keyword evidence="3" id="KW-0813">Transport</keyword>
<sequence length="1033" mass="116036">MATSPTFRDIESSLKEALYETLEGILSPHREDRQAAEQRIQALEVTDDFGIHLTEFVVDRNGPLEIRQLSSVLLKQYVEVHWSPEAEKFRPPELKQATKERIKELLPLGLHESISKVRASVAYAISAIARWDWPENWPGLFDILVNCLSGQSEFAVHGAMRVLSEFTRDLTDTQLPNVGPVILQEMYRIFQSDNQYSIRTRGRAVEIFATVTGLVASTGMYQKGFVQQYLQPVIPMFCEKFVKYLGQPNGPVSDTGLKTDIIKAVNCLAKKLSKYVANYLPQILPPIWDTLVQSAKLYQEEMVNGGNDEDIDEKEVDSDGEIINFNNLIIAIFEFIQIFMDHKKFSGLLTNLAGETIYYLIIFMQITEEQIELWTVNPSQFVEEDAQCAFAYNVRISAQELLYALIQRSEEDSVNTLCGIVTRHIEAANSMRATNENSWKLSEAAIFALSTARDQLVDKLKAGELQFDIVGFLDRVILGILNDSSAHPFLLGRCLCLAGRCARQIPPEMIPRFLEATVNGLQENQPICIRISSVRAVYWFCEAPTAPNDLIDNSVRSQLSAMFQGLFNLVANQPTIEVLNLVMETFAVVISVDKDFTASVEGKICPLTIAVFVKYHSDPEILSICQDIFKELTENPQCIEPLQTRLIPTLVSMLTANSQDKTGEEGTKEVALDVLQVLVQFSPRNLSSALVESAFPAACHCILNSDDNGTLQSGGEVIRTYLLAGARQVIDHRDSEGRTGLHYILQIVAQLLNPQSSEFTATFVGRLMTTLIRKVGSSLGENLDLLLKAVLSKMQRAETLTVMQSLLMVYAHLINTEFDAVLNFLSTVPGPTGQSALAFVLVEWVARQHSFFGSYDRKVTIVALSKILEHGVTNDDARLNEIMVKGDEIFPLTDDGVRTRSKTQSQPHQWTTVPILVKIFKLIINEIFNDMEAGCAISQDTEDSDEEEVVDENDVFINPGNESDLLRITDETDDEDDPELLQDSIYHLNLNQYLRDFLTNFSNHHCFPAFIQHLNPIEQKILNNLNITLPFIQ</sequence>
<dbReference type="GO" id="GO:0006606">
    <property type="term" value="P:protein import into nucleus"/>
    <property type="evidence" value="ECO:0007669"/>
    <property type="project" value="TreeGrafter"/>
</dbReference>
<dbReference type="CTD" id="55705"/>
<dbReference type="PROSITE" id="PS50166">
    <property type="entry name" value="IMPORTIN_B_NT"/>
    <property type="match status" value="1"/>
</dbReference>
<dbReference type="FunFam" id="1.25.10.10:FF:000459">
    <property type="entry name" value="ARM repeat superfamily protein"/>
    <property type="match status" value="1"/>
</dbReference>
<keyword evidence="9" id="KW-1185">Reference proteome</keyword>
<evidence type="ECO:0000313" key="11">
    <source>
        <dbReference type="RefSeq" id="XP_011308404.1"/>
    </source>
</evidence>
<evidence type="ECO:0000256" key="2">
    <source>
        <dbReference type="ARBA" id="ARBA00007991"/>
    </source>
</evidence>
<evidence type="ECO:0000256" key="4">
    <source>
        <dbReference type="ARBA" id="ARBA00022927"/>
    </source>
</evidence>